<evidence type="ECO:0000259" key="2">
    <source>
        <dbReference type="Pfam" id="PF18962"/>
    </source>
</evidence>
<organism evidence="4 5">
    <name type="scientific">Flammeovirga agarivorans</name>
    <dbReference type="NCBI Taxonomy" id="2726742"/>
    <lineage>
        <taxon>Bacteria</taxon>
        <taxon>Pseudomonadati</taxon>
        <taxon>Bacteroidota</taxon>
        <taxon>Cytophagia</taxon>
        <taxon>Cytophagales</taxon>
        <taxon>Flammeovirgaceae</taxon>
        <taxon>Flammeovirga</taxon>
    </lineage>
</organism>
<dbReference type="SUPFAM" id="SSF49785">
    <property type="entry name" value="Galactose-binding domain-like"/>
    <property type="match status" value="1"/>
</dbReference>
<feature type="domain" description="Secretion system C-terminal sorting" evidence="2">
    <location>
        <begin position="1434"/>
        <end position="1504"/>
    </location>
</feature>
<name>A0A7X8SNH3_9BACT</name>
<dbReference type="InterPro" id="IPR026444">
    <property type="entry name" value="Secre_tail"/>
</dbReference>
<reference evidence="4 5" key="1">
    <citation type="submission" date="2020-04" db="EMBL/GenBank/DDBJ databases">
        <title>Flammeovirga sp. SR4, a novel species isolated from seawater.</title>
        <authorList>
            <person name="Wang X."/>
        </authorList>
    </citation>
    <scope>NUCLEOTIDE SEQUENCE [LARGE SCALE GENOMIC DNA]</scope>
    <source>
        <strain evidence="4 5">SR4</strain>
    </source>
</reference>
<gene>
    <name evidence="4" type="ORF">HGP29_19900</name>
</gene>
<dbReference type="EMBL" id="JABAIL010000006">
    <property type="protein sequence ID" value="NLR93471.1"/>
    <property type="molecule type" value="Genomic_DNA"/>
</dbReference>
<dbReference type="Gene3D" id="1.20.1270.90">
    <property type="entry name" value="AF1782-like"/>
    <property type="match status" value="2"/>
</dbReference>
<evidence type="ECO:0000259" key="1">
    <source>
        <dbReference type="Pfam" id="PF08305"/>
    </source>
</evidence>
<dbReference type="InterPro" id="IPR013222">
    <property type="entry name" value="Glyco_hyd_98_carb-bd"/>
</dbReference>
<dbReference type="PANTHER" id="PTHR43576">
    <property type="entry name" value="ALPHA-L-ARABINOFURANOSIDASE C-RELATED"/>
    <property type="match status" value="1"/>
</dbReference>
<evidence type="ECO:0000313" key="4">
    <source>
        <dbReference type="EMBL" id="NLR93471.1"/>
    </source>
</evidence>
<dbReference type="GO" id="GO:0000272">
    <property type="term" value="P:polysaccharide catabolic process"/>
    <property type="evidence" value="ECO:0007669"/>
    <property type="project" value="TreeGrafter"/>
</dbReference>
<dbReference type="Gene3D" id="3.20.20.80">
    <property type="entry name" value="Glycosidases"/>
    <property type="match status" value="2"/>
</dbReference>
<proteinExistence type="predicted"/>
<dbReference type="Pfam" id="PF22848">
    <property type="entry name" value="ASD1_dom"/>
    <property type="match status" value="1"/>
</dbReference>
<dbReference type="SUPFAM" id="SSF51445">
    <property type="entry name" value="(Trans)glycosidases"/>
    <property type="match status" value="2"/>
</dbReference>
<evidence type="ECO:0000259" key="3">
    <source>
        <dbReference type="Pfam" id="PF22848"/>
    </source>
</evidence>
<dbReference type="RefSeq" id="WP_168884182.1">
    <property type="nucleotide sequence ID" value="NZ_JABAIL010000006.1"/>
</dbReference>
<dbReference type="NCBIfam" id="TIGR04183">
    <property type="entry name" value="Por_Secre_tail"/>
    <property type="match status" value="1"/>
</dbReference>
<dbReference type="InterPro" id="IPR008979">
    <property type="entry name" value="Galactose-bd-like_sf"/>
</dbReference>
<dbReference type="InterPro" id="IPR017853">
    <property type="entry name" value="GH"/>
</dbReference>
<comment type="caution">
    <text evidence="4">The sequence shown here is derived from an EMBL/GenBank/DDBJ whole genome shotgun (WGS) entry which is preliminary data.</text>
</comment>
<dbReference type="Pfam" id="PF18962">
    <property type="entry name" value="Por_Secre_tail"/>
    <property type="match status" value="1"/>
</dbReference>
<dbReference type="Gene3D" id="2.60.120.1060">
    <property type="entry name" value="NPCBM/NEW2 domain"/>
    <property type="match status" value="1"/>
</dbReference>
<keyword evidence="5" id="KW-1185">Reference proteome</keyword>
<protein>
    <submittedName>
        <fullName evidence="4">T9SS type A sorting domain-containing protein</fullName>
    </submittedName>
</protein>
<dbReference type="PANTHER" id="PTHR43576:SF3">
    <property type="entry name" value="ALPHA-L-ARABINOFURANOSIDASE C"/>
    <property type="match status" value="1"/>
</dbReference>
<dbReference type="InterPro" id="IPR038637">
    <property type="entry name" value="NPCBM_sf"/>
</dbReference>
<feature type="domain" description="Glycosyl hydrolase family 98 putative carbohydrate-binding module" evidence="1">
    <location>
        <begin position="1304"/>
        <end position="1407"/>
    </location>
</feature>
<accession>A0A7X8SNH3</accession>
<feature type="domain" description="Alpha-L-arabinofuranosidase 1 catalytic" evidence="3">
    <location>
        <begin position="725"/>
        <end position="845"/>
    </location>
</feature>
<dbReference type="InterPro" id="IPR055235">
    <property type="entry name" value="ASD1_cat"/>
</dbReference>
<evidence type="ECO:0000313" key="5">
    <source>
        <dbReference type="Proteomes" id="UP000585050"/>
    </source>
</evidence>
<dbReference type="Proteomes" id="UP000585050">
    <property type="component" value="Unassembled WGS sequence"/>
</dbReference>
<sequence length="1506" mass="168446">MKTLYLLFITYILTIPLLFGQDCEVIVRENFDSEDATLPETWVESNSSGKVYIDKDALLMEFIKGDEDKATVTHNLPESLSGDFEVTFAFETGRNYYKNVVDFKTASGEYWLSLLLGGNGQKNIVLAESNNGAKPTDYPDENKLLEGEIQKNKIYEVKVSFKSDNTFSIFIDGVLEAESVALPAELTEELSIVEFTFSESFDDDTFKIEYFNAIKGSTQNTFALQSLKTDIEQYISNIIIISGSEIIFDEENEDLIDIAYPEEEVITLQNELASAEVVLTTCVTQDIIDAEIISLQLAFDIFKANPADCGADFTALEKNIADSKTLLANATIGDNIGEYPEYNKVELESAILVGESIVGNCITQDEVEVANDALTAATDNFKNNIVKDNSSIDCAEIINHNFNLNGDVLPSGWIEVGENNLVTIVDNQLTSEITTSGEVPTVQYTMPNHVGNSFDIEFVAMASRDWFTNRIDFLTKNGKYWFSLKIGDGGTKNIIYGINNAGDKPTSFPNSNKLIDQFVKNTPYTIHLKINEYNTLSIYINGELKASDIQLPQALVDPIATIQSAMTGIYSNNGFYYMDDFKLFKGARVDMFSFNNKIIEIETYLNEKVTVGDNGGQYKQEDVDLMHQKIEEAKTKSSDCSLTAEDVLALEEELQNDFDSFKKSVILIYTDVKLTVNTNTVLTKKDPLWLGGNSIYNDGGQGLWNVEENHAEYDVIDRSNFTGASLYRFPGGSMANLYRWKKAIGPVDQRGYNMDSHKDGAAQVNTFGPDEFGQLLNTTFINQGIVVVAFQYETPEDAGDYVEYMNAKVGDNPNGGKDWALERAKNGRYEPYNIKLWEIGNEMYGDWELSVFNYPETGDEVRGGDRIVKGDAQYYVRGGSRAFTNQTAVTDASWLNSDTKTTGEASQVLYVKFAPVDLSATFSLRINNQSWTRVDNLYGSLPTDRHFTVDAKTGAITFGDGRRGMIPAEGSNVYLDYTSGPHASFSDYYDAMKAVDPSIQVISCFEKEDFYKYMAQDNKPYDGVSFHFYPNLQLEEGDIPDEDHYKRGVWEGTRVKRQIAKQKGWVEKYDNPSLAGKDVKIHMTEFGGRKDLLAIPFIATMFHDIANYHSGNLGTSLIHSYFKNDNTPMVDPRYDFVSAKAIAYHIFGQLHQDTFVSVDYDGDTYSYDGGLGGETEVIQKTFATATVNDAGDVFTLVVPNLTDTEIIKLTVDIKDYPFSNDDEVILKRWHTVAEDVFANNSNSENDNLQLVLIDTLEAKAQFTTEVPAFTTAVYQWSIKEGMDITKVKSELTEGLFAEGHGFASDSVMKVNGFIYDQGFSLFNESRVFYHLDSNYSSFSATVGLDDAFTEGSTEINIYGDNQLLYSQIFGPNTPEEKIKLDVTNVARLEFETVAQEGINCFAIFGEARVVLGDGKSPVTDIDDDFLKDELDWIIHPNPFVSDVNVTISKNVSGILNLYDLTGRLVYTKQVNAENALHLDMHALRSGIYVLRLEMDDQSLVSKIIKY</sequence>
<dbReference type="Pfam" id="PF08305">
    <property type="entry name" value="NPCBM"/>
    <property type="match status" value="1"/>
</dbReference>